<dbReference type="GeneID" id="94833352"/>
<dbReference type="SUPFAM" id="SSF48403">
    <property type="entry name" value="Ankyrin repeat"/>
    <property type="match status" value="1"/>
</dbReference>
<protein>
    <recommendedName>
        <fullName evidence="2">DUF3447 domain-containing protein</fullName>
    </recommendedName>
</protein>
<dbReference type="PANTHER" id="PTHR24159">
    <property type="match status" value="1"/>
</dbReference>
<dbReference type="OrthoDB" id="6136903at2759"/>
<keyword evidence="1" id="KW-0812">Transmembrane</keyword>
<sequence length="606" mass="71426">MDSDFFDDDDELNPKYYRKVNKPQAAPYNYILIIINKHEICCSMGVTEFSDILKNFYVTHNYMTPYECEIPNIPEDFNYKILEHYFLNDEIKISNENVEPLIEISLALQMEKLYNEAVQAKDKFSVLSDNLASSSDLNILLDLSNTFLNLNEENFQDSLFQILELLDIVNHLTCYRMLFNSIYSRHQKIKLYLNFLISIDQILNDSNKPNFLSGFINYMESNYTSENKKNIVNIILIHLFYLGCKIVQDKYVIFRYLKSLNLESDFMLNDSKNDDVADAIYNDDIEILQRIASDPSFDFGGSVESNNFEICKYAQKSLFYISYSALFGSIKCFKFILMHLKSIPETTYKYAIIGGNAEIIRLLESESDRKSDLFKLTIKYHRDSIFEWLAEKDKFPMDDNYLKICVKYSNYRIIQYLAEKYIDCTKLFYEACRLNDIGLIRVCFNIPLYKEIETLNQTDYLSPLIYACEYENIELFDFLVKDKSAEFDCCDKDMNTPFHIACKKGNFQIANLLMKYSNPDFMAQNKYHTTPLHYVCCSGCVEIAQMIFSNRRIDVNIYVFTIFSNSFLICVYEVLYWLLMKFLFNILYSFKKFAYLVFLFVVNKVL</sequence>
<dbReference type="Gene3D" id="1.25.40.20">
    <property type="entry name" value="Ankyrin repeat-containing domain"/>
    <property type="match status" value="1"/>
</dbReference>
<dbReference type="SMART" id="SM00248">
    <property type="entry name" value="ANK"/>
    <property type="match status" value="4"/>
</dbReference>
<feature type="domain" description="DUF3447" evidence="2">
    <location>
        <begin position="342"/>
        <end position="413"/>
    </location>
</feature>
<dbReference type="Pfam" id="PF11929">
    <property type="entry name" value="DUF3447"/>
    <property type="match status" value="1"/>
</dbReference>
<proteinExistence type="predicted"/>
<accession>A0A1J4KS00</accession>
<feature type="transmembrane region" description="Helical" evidence="1">
    <location>
        <begin position="555"/>
        <end position="576"/>
    </location>
</feature>
<dbReference type="Pfam" id="PF12796">
    <property type="entry name" value="Ank_2"/>
    <property type="match status" value="1"/>
</dbReference>
<reference evidence="3" key="1">
    <citation type="submission" date="2016-10" db="EMBL/GenBank/DDBJ databases">
        <authorList>
            <person name="Benchimol M."/>
            <person name="Almeida L.G."/>
            <person name="Vasconcelos A.T."/>
            <person name="Perreira-Neves A."/>
            <person name="Rosa I.A."/>
            <person name="Tasca T."/>
            <person name="Bogo M.R."/>
            <person name="de Souza W."/>
        </authorList>
    </citation>
    <scope>NUCLEOTIDE SEQUENCE [LARGE SCALE GENOMIC DNA]</scope>
    <source>
        <strain evidence="3">K</strain>
    </source>
</reference>
<keyword evidence="1" id="KW-0472">Membrane</keyword>
<dbReference type="InterPro" id="IPR036770">
    <property type="entry name" value="Ankyrin_rpt-contain_sf"/>
</dbReference>
<dbReference type="InterPro" id="IPR020683">
    <property type="entry name" value="DUF3447"/>
</dbReference>
<keyword evidence="1" id="KW-1133">Transmembrane helix</keyword>
<evidence type="ECO:0000259" key="2">
    <source>
        <dbReference type="Pfam" id="PF11929"/>
    </source>
</evidence>
<dbReference type="InterPro" id="IPR002110">
    <property type="entry name" value="Ankyrin_rpt"/>
</dbReference>
<dbReference type="AlphaFoldDB" id="A0A1J4KS00"/>
<dbReference type="RefSeq" id="XP_068367010.1">
    <property type="nucleotide sequence ID" value="XM_068498648.1"/>
</dbReference>
<gene>
    <name evidence="3" type="ORF">TRFO_15899</name>
</gene>
<dbReference type="EMBL" id="MLAK01000461">
    <property type="protein sequence ID" value="OHT13874.1"/>
    <property type="molecule type" value="Genomic_DNA"/>
</dbReference>
<dbReference type="PANTHER" id="PTHR24159:SF5">
    <property type="entry name" value="ANK_REP_REGION DOMAIN-CONTAINING PROTEIN"/>
    <property type="match status" value="1"/>
</dbReference>
<organism evidence="3 4">
    <name type="scientific">Tritrichomonas foetus</name>
    <dbReference type="NCBI Taxonomy" id="1144522"/>
    <lineage>
        <taxon>Eukaryota</taxon>
        <taxon>Metamonada</taxon>
        <taxon>Parabasalia</taxon>
        <taxon>Tritrichomonadida</taxon>
        <taxon>Tritrichomonadidae</taxon>
        <taxon>Tritrichomonas</taxon>
    </lineage>
</organism>
<dbReference type="VEuPathDB" id="TrichDB:TRFO_15899"/>
<evidence type="ECO:0000313" key="3">
    <source>
        <dbReference type="EMBL" id="OHT13874.1"/>
    </source>
</evidence>
<evidence type="ECO:0000256" key="1">
    <source>
        <dbReference type="SAM" id="Phobius"/>
    </source>
</evidence>
<dbReference type="SUPFAM" id="SSF140860">
    <property type="entry name" value="Pseudo ankyrin repeat-like"/>
    <property type="match status" value="1"/>
</dbReference>
<feature type="transmembrane region" description="Helical" evidence="1">
    <location>
        <begin position="582"/>
        <end position="602"/>
    </location>
</feature>
<dbReference type="Proteomes" id="UP000179807">
    <property type="component" value="Unassembled WGS sequence"/>
</dbReference>
<comment type="caution">
    <text evidence="3">The sequence shown here is derived from an EMBL/GenBank/DDBJ whole genome shotgun (WGS) entry which is preliminary data.</text>
</comment>
<evidence type="ECO:0000313" key="4">
    <source>
        <dbReference type="Proteomes" id="UP000179807"/>
    </source>
</evidence>
<name>A0A1J4KS00_9EUKA</name>
<keyword evidence="4" id="KW-1185">Reference proteome</keyword>